<evidence type="ECO:0000313" key="3">
    <source>
        <dbReference type="Proteomes" id="UP000053263"/>
    </source>
</evidence>
<name>A0A0C9SRA2_PLICR</name>
<dbReference type="Proteomes" id="UP000053263">
    <property type="component" value="Unassembled WGS sequence"/>
</dbReference>
<feature type="compositionally biased region" description="Low complexity" evidence="1">
    <location>
        <begin position="9"/>
        <end position="22"/>
    </location>
</feature>
<feature type="compositionally biased region" description="Polar residues" evidence="1">
    <location>
        <begin position="23"/>
        <end position="40"/>
    </location>
</feature>
<organism evidence="2 3">
    <name type="scientific">Plicaturopsis crispa FD-325 SS-3</name>
    <dbReference type="NCBI Taxonomy" id="944288"/>
    <lineage>
        <taxon>Eukaryota</taxon>
        <taxon>Fungi</taxon>
        <taxon>Dikarya</taxon>
        <taxon>Basidiomycota</taxon>
        <taxon>Agaricomycotina</taxon>
        <taxon>Agaricomycetes</taxon>
        <taxon>Agaricomycetidae</taxon>
        <taxon>Amylocorticiales</taxon>
        <taxon>Amylocorticiaceae</taxon>
        <taxon>Plicatura</taxon>
        <taxon>Plicaturopsis crispa</taxon>
    </lineage>
</organism>
<feature type="region of interest" description="Disordered" evidence="1">
    <location>
        <begin position="1"/>
        <end position="107"/>
    </location>
</feature>
<protein>
    <submittedName>
        <fullName evidence="2">Uncharacterized protein</fullName>
    </submittedName>
</protein>
<dbReference type="EMBL" id="KN832570">
    <property type="protein sequence ID" value="KII84497.1"/>
    <property type="molecule type" value="Genomic_DNA"/>
</dbReference>
<sequence>MPEIFLSGPTTDPTPANAPNTTSLRTPVSTSQSSYPTPVSGSGVHRARYPQDENSTASSTPSRTSLLDSVSPLLPAHFIQPTSPGKRLPGSSKTISKTARKRDWDTRWKPSYKPPVMSQRYRQDPYLPPMLMCANTGRRDESIFQDGRGRWDAESSLWVLCSFDQDSHPAVSHPAALRRLVAIECTTSRASPDPQRKLYTALAFCPVYARDCHYGRSATPRPRISHALEHVDAYFKLIDWQRERRWPLVIVMAATICSRTIAGAVRCSSVKAAP</sequence>
<keyword evidence="3" id="KW-1185">Reference proteome</keyword>
<gene>
    <name evidence="2" type="ORF">PLICRDRAFT_32207</name>
</gene>
<accession>A0A0C9SRA2</accession>
<evidence type="ECO:0000313" key="2">
    <source>
        <dbReference type="EMBL" id="KII84497.1"/>
    </source>
</evidence>
<dbReference type="HOGENOM" id="CLU_1016061_0_0_1"/>
<feature type="compositionally biased region" description="Polar residues" evidence="1">
    <location>
        <begin position="52"/>
        <end position="68"/>
    </location>
</feature>
<proteinExistence type="predicted"/>
<evidence type="ECO:0000256" key="1">
    <source>
        <dbReference type="SAM" id="MobiDB-lite"/>
    </source>
</evidence>
<reference evidence="2 3" key="1">
    <citation type="submission" date="2014-06" db="EMBL/GenBank/DDBJ databases">
        <title>Evolutionary Origins and Diversification of the Mycorrhizal Mutualists.</title>
        <authorList>
            <consortium name="DOE Joint Genome Institute"/>
            <consortium name="Mycorrhizal Genomics Consortium"/>
            <person name="Kohler A."/>
            <person name="Kuo A."/>
            <person name="Nagy L.G."/>
            <person name="Floudas D."/>
            <person name="Copeland A."/>
            <person name="Barry K.W."/>
            <person name="Cichocki N."/>
            <person name="Veneault-Fourrey C."/>
            <person name="LaButti K."/>
            <person name="Lindquist E.A."/>
            <person name="Lipzen A."/>
            <person name="Lundell T."/>
            <person name="Morin E."/>
            <person name="Murat C."/>
            <person name="Riley R."/>
            <person name="Ohm R."/>
            <person name="Sun H."/>
            <person name="Tunlid A."/>
            <person name="Henrissat B."/>
            <person name="Grigoriev I.V."/>
            <person name="Hibbett D.S."/>
            <person name="Martin F."/>
        </authorList>
    </citation>
    <scope>NUCLEOTIDE SEQUENCE [LARGE SCALE GENOMIC DNA]</scope>
    <source>
        <strain evidence="2 3">FD-325 SS-3</strain>
    </source>
</reference>
<dbReference type="AlphaFoldDB" id="A0A0C9SRA2"/>